<feature type="domain" description="PBP" evidence="6">
    <location>
        <begin position="26"/>
        <end position="310"/>
    </location>
</feature>
<keyword evidence="3 4" id="KW-0592">Phosphate transport</keyword>
<dbReference type="InterPro" id="IPR050962">
    <property type="entry name" value="Phosphate-bind_PstS"/>
</dbReference>
<gene>
    <name evidence="7" type="primary">pstS</name>
    <name evidence="7" type="ORF">NBH00_16790</name>
</gene>
<keyword evidence="8" id="KW-1185">Reference proteome</keyword>
<dbReference type="InterPro" id="IPR024370">
    <property type="entry name" value="PBP_domain"/>
</dbReference>
<dbReference type="EMBL" id="CP098502">
    <property type="protein sequence ID" value="UTI63010.1"/>
    <property type="molecule type" value="Genomic_DNA"/>
</dbReference>
<organism evidence="7 8">
    <name type="scientific">Paraconexibacter antarcticus</name>
    <dbReference type="NCBI Taxonomy" id="2949664"/>
    <lineage>
        <taxon>Bacteria</taxon>
        <taxon>Bacillati</taxon>
        <taxon>Actinomycetota</taxon>
        <taxon>Thermoleophilia</taxon>
        <taxon>Solirubrobacterales</taxon>
        <taxon>Paraconexibacteraceae</taxon>
        <taxon>Paraconexibacter</taxon>
    </lineage>
</organism>
<dbReference type="SUPFAM" id="SSF53850">
    <property type="entry name" value="Periplasmic binding protein-like II"/>
    <property type="match status" value="1"/>
</dbReference>
<accession>A0ABY5DNI2</accession>
<reference evidence="7 8" key="1">
    <citation type="submission" date="2022-06" db="EMBL/GenBank/DDBJ databases">
        <title>Paraconexibacter antarcticus.</title>
        <authorList>
            <person name="Kim C.S."/>
        </authorList>
    </citation>
    <scope>NUCLEOTIDE SEQUENCE [LARGE SCALE GENOMIC DNA]</scope>
    <source>
        <strain evidence="7 8">02-257</strain>
    </source>
</reference>
<proteinExistence type="inferred from homology"/>
<comment type="similarity">
    <text evidence="1 4">Belongs to the PstS family.</text>
</comment>
<dbReference type="CDD" id="cd13565">
    <property type="entry name" value="PBP2_PstS"/>
    <property type="match status" value="1"/>
</dbReference>
<dbReference type="PANTHER" id="PTHR42996:SF1">
    <property type="entry name" value="PHOSPHATE-BINDING PROTEIN PSTS"/>
    <property type="match status" value="1"/>
</dbReference>
<dbReference type="InterPro" id="IPR005673">
    <property type="entry name" value="ABC_phos-bd_PstS"/>
</dbReference>
<evidence type="ECO:0000259" key="6">
    <source>
        <dbReference type="Pfam" id="PF12849"/>
    </source>
</evidence>
<evidence type="ECO:0000256" key="1">
    <source>
        <dbReference type="ARBA" id="ARBA00008725"/>
    </source>
</evidence>
<name>A0ABY5DNI2_9ACTN</name>
<keyword evidence="2 4" id="KW-0813">Transport</keyword>
<protein>
    <recommendedName>
        <fullName evidence="4">Phosphate-binding protein</fullName>
    </recommendedName>
</protein>
<feature type="signal peptide" evidence="5">
    <location>
        <begin position="1"/>
        <end position="21"/>
    </location>
</feature>
<dbReference type="Pfam" id="PF12849">
    <property type="entry name" value="PBP_like_2"/>
    <property type="match status" value="1"/>
</dbReference>
<evidence type="ECO:0000313" key="8">
    <source>
        <dbReference type="Proteomes" id="UP001056035"/>
    </source>
</evidence>
<sequence length="343" mass="35556">MNRSRLLGVTVAALVTTSASAGLTANAMAAGSLTGAGSTLVAPLMTSWTQDFANKHDINVTYGAVGSGAGIAQVTARTVDFGASDAPLNPSQAAACNGCVQIPWALTATGIAYRLNGVRNLRLTGKIISRIYQGAITKWNDKSIKKINPKLKLPNLTITPVYRSDGSGDTYAFTDFLSRVDAGWKSRIGNATAVSFPKGVGGKGNDGVTAVVSSTNGSIGYISASYIIAHHLNTALLQNRAGKFEYPNLANIKAAAAAVKSVPANNELHIVDPPAKYKTAYPLSTFTYAIVPKVSKQAGAVRLFVLYAMSGAGQSFGPALDFSPIPGVVYKAAVAATSQLQQG</sequence>
<evidence type="ECO:0000313" key="7">
    <source>
        <dbReference type="EMBL" id="UTI63010.1"/>
    </source>
</evidence>
<dbReference type="NCBIfam" id="TIGR00975">
    <property type="entry name" value="3a0107s03"/>
    <property type="match status" value="1"/>
</dbReference>
<evidence type="ECO:0000256" key="2">
    <source>
        <dbReference type="ARBA" id="ARBA00022448"/>
    </source>
</evidence>
<dbReference type="Gene3D" id="3.40.190.10">
    <property type="entry name" value="Periplasmic binding protein-like II"/>
    <property type="match status" value="2"/>
</dbReference>
<dbReference type="Proteomes" id="UP001056035">
    <property type="component" value="Chromosome"/>
</dbReference>
<feature type="chain" id="PRO_5047469300" description="Phosphate-binding protein" evidence="5">
    <location>
        <begin position="22"/>
        <end position="343"/>
    </location>
</feature>
<evidence type="ECO:0000256" key="4">
    <source>
        <dbReference type="PIRNR" id="PIRNR002756"/>
    </source>
</evidence>
<evidence type="ECO:0000256" key="5">
    <source>
        <dbReference type="SAM" id="SignalP"/>
    </source>
</evidence>
<dbReference type="PIRSF" id="PIRSF002756">
    <property type="entry name" value="PstS"/>
    <property type="match status" value="1"/>
</dbReference>
<keyword evidence="5" id="KW-0732">Signal</keyword>
<dbReference type="RefSeq" id="WP_254569745.1">
    <property type="nucleotide sequence ID" value="NZ_CP098502.1"/>
</dbReference>
<dbReference type="PANTHER" id="PTHR42996">
    <property type="entry name" value="PHOSPHATE-BINDING PROTEIN PSTS"/>
    <property type="match status" value="1"/>
</dbReference>
<evidence type="ECO:0000256" key="3">
    <source>
        <dbReference type="ARBA" id="ARBA00022592"/>
    </source>
</evidence>